<comment type="caution">
    <text evidence="3">The sequence shown here is derived from an EMBL/GenBank/DDBJ whole genome shotgun (WGS) entry which is preliminary data.</text>
</comment>
<gene>
    <name evidence="3" type="ORF">PYW07_007562</name>
</gene>
<protein>
    <submittedName>
        <fullName evidence="3">Uncharacterized protein</fullName>
    </submittedName>
</protein>
<organism evidence="3 4">
    <name type="scientific">Mythimna separata</name>
    <name type="common">Oriental armyworm</name>
    <name type="synonym">Pseudaletia separata</name>
    <dbReference type="NCBI Taxonomy" id="271217"/>
    <lineage>
        <taxon>Eukaryota</taxon>
        <taxon>Metazoa</taxon>
        <taxon>Ecdysozoa</taxon>
        <taxon>Arthropoda</taxon>
        <taxon>Hexapoda</taxon>
        <taxon>Insecta</taxon>
        <taxon>Pterygota</taxon>
        <taxon>Neoptera</taxon>
        <taxon>Endopterygota</taxon>
        <taxon>Lepidoptera</taxon>
        <taxon>Glossata</taxon>
        <taxon>Ditrysia</taxon>
        <taxon>Noctuoidea</taxon>
        <taxon>Noctuidae</taxon>
        <taxon>Noctuinae</taxon>
        <taxon>Hadenini</taxon>
        <taxon>Mythimna</taxon>
    </lineage>
</organism>
<keyword evidence="4" id="KW-1185">Reference proteome</keyword>
<evidence type="ECO:0000313" key="3">
    <source>
        <dbReference type="EMBL" id="KAJ8735942.1"/>
    </source>
</evidence>
<name>A0AAD8E038_MYTSE</name>
<reference evidence="3" key="1">
    <citation type="submission" date="2023-03" db="EMBL/GenBank/DDBJ databases">
        <title>Chromosome-level genomes of two armyworms, Mythimna separata and Mythimna loreyi, provide insights into the biosynthesis and reception of sex pheromones.</title>
        <authorList>
            <person name="Zhao H."/>
        </authorList>
    </citation>
    <scope>NUCLEOTIDE SEQUENCE</scope>
    <source>
        <strain evidence="3">BeijingLab</strain>
        <tissue evidence="3">Pupa</tissue>
    </source>
</reference>
<sequence>MQRTPPAAAARSVSPKKPGSKAAEITSDYAGESNVSSRSKRPRVADSPDNLSSEETSSAEVAYGNSQLHPLDEHLLSTMRCEIESVIASQLQITLSAYFREEFTDIKNSLSLFTELKESVDFMSRSFDEMRNEFESNKETIKQLRSENDGLKKCVSDLSERVNMLEQYSRQDNIEINGIPENKSENLLHTVLQLSKVVSHDIQEQDILSYTRIRKINSQSDRPRSIVVKLRSARVRDEILVDRASSALGQKEGGGVLIAVSKKFDSLRACQWETTAEDLWVSLKLDNGKKMNICAVYLPPPVKQDKLDSFLDSVSCKEPDDNVTFRGKRPRIEDSPKNPTTTQPSPKKSCACRELRSEILEMLASWKADYDLQLSAWKTEQNKMLSTLVKDVAEIKNQCAIIRNTTTEHEAKTNTATPQLVKTSGKNTTTHGQQKYPRQYSEITQRRATTTPKASGKVTVPLAITSRATEVVDQEIPETSLRDSSKPGVIVPVAATVVDISMSDTGKDGWTEVRHRRSQRSLSNVLRGTAAPGATKLEASERWRYLHLFYVKQGTSDSQVRDHLTTICGTDVCTVEVLKSRGKYASFKLGVPSKLAAQVVAPENWAEDICVKPWRRNFRARSDETQ</sequence>
<evidence type="ECO:0000256" key="2">
    <source>
        <dbReference type="SAM" id="MobiDB-lite"/>
    </source>
</evidence>
<accession>A0AAD8E038</accession>
<evidence type="ECO:0000313" key="4">
    <source>
        <dbReference type="Proteomes" id="UP001231518"/>
    </source>
</evidence>
<evidence type="ECO:0000256" key="1">
    <source>
        <dbReference type="SAM" id="Coils"/>
    </source>
</evidence>
<dbReference type="PANTHER" id="PTHR11505">
    <property type="entry name" value="L1 TRANSPOSABLE ELEMENT-RELATED"/>
    <property type="match status" value="1"/>
</dbReference>
<feature type="compositionally biased region" description="Polar residues" evidence="2">
    <location>
        <begin position="49"/>
        <end position="58"/>
    </location>
</feature>
<feature type="region of interest" description="Disordered" evidence="2">
    <location>
        <begin position="1"/>
        <end position="58"/>
    </location>
</feature>
<dbReference type="InterPro" id="IPR004244">
    <property type="entry name" value="Transposase_22"/>
</dbReference>
<dbReference type="Proteomes" id="UP001231518">
    <property type="component" value="Chromosome 2"/>
</dbReference>
<dbReference type="AlphaFoldDB" id="A0AAD8E038"/>
<proteinExistence type="predicted"/>
<feature type="region of interest" description="Disordered" evidence="2">
    <location>
        <begin position="320"/>
        <end position="349"/>
    </location>
</feature>
<feature type="coiled-coil region" evidence="1">
    <location>
        <begin position="127"/>
        <end position="161"/>
    </location>
</feature>
<dbReference type="EMBL" id="JARGEI010000002">
    <property type="protein sequence ID" value="KAJ8735942.1"/>
    <property type="molecule type" value="Genomic_DNA"/>
</dbReference>
<dbReference type="Gene3D" id="3.30.70.1820">
    <property type="entry name" value="L1 transposable element, RRM domain"/>
    <property type="match status" value="1"/>
</dbReference>
<keyword evidence="1" id="KW-0175">Coiled coil</keyword>
<feature type="compositionally biased region" description="Polar residues" evidence="2">
    <location>
        <begin position="337"/>
        <end position="346"/>
    </location>
</feature>